<gene>
    <name evidence="7" type="ORF">L6E24_02320</name>
</gene>
<dbReference type="RefSeq" id="WP_257743124.1">
    <property type="nucleotide sequence ID" value="NZ_CP096115.1"/>
</dbReference>
<dbReference type="Proteomes" id="UP001060368">
    <property type="component" value="Chromosome"/>
</dbReference>
<sequence>MGLCSVCLSERRNKNSELPDFEVFKDKFLKDPYVGFFYADEALLQYTYYKQDRYRFEPLLGLDFKEEHRKLGEWYKDNLFSLLSSRIESESAYNPLLNDPEYYDETKELFENFLKVINNLISEISYKETDIHGTVDIALINIILKKIITNLSRQGQNNGQNGFSGPEVIDRVSNLFEAGSGLFFLELFFIIKNRDFLFDLMETISRTDCSEAMKIAEQPKVTMIPWKHQVMAISAWEKKHYGVVEMATATGKTVVGMMAIEKLWKESLNTGNRKKVLITCHSTVILNQWRREIINKMGLPAGTGKSYKTGISADGVTIQFETIQTLMTRHSEYSTDLMIIDEVHHMGGIKFKRALAVRHKWLLGLTAQLGDIVKRQIISKELGRVVYEYPILQALKDGIIPEFSWVVHPVYLDIREQENFSEMSNRIIKLFNNVRNDRNTIFKITNKNDFSIRGLADFIYLTDQARRTGKFIPDHWKALQALLLKRRQIIHTSQPRLEKAIELAKKLGNKHKIVLFLMNIDSCDSVAQQLKSHLDNVFVIHSKIKEKPIDIVNKFINAEHGVLIGADMLNEGIDIKSADIGINVAFTKSKLQLIQRMGRILRKDGNKKPTFYQLVAIPDRSCYVEEMDAELFIDDLAWVQSSALQMGLDLNIEWKDSELADYQAEAERYFMLSHRNNKFSGKSGTFNLKPALEEFSSTATGRMPDILKIYPNDKLTDRQWEDIIRTAHATLNNGKGVEKGTFLSLNSAWYILILCGRDPAKLLSLFEKAKSEISKELQEYKPLPEMALDKEGFIIFPGNMPS</sequence>
<dbReference type="SUPFAM" id="SSF52540">
    <property type="entry name" value="P-loop containing nucleoside triphosphate hydrolases"/>
    <property type="match status" value="1"/>
</dbReference>
<dbReference type="GO" id="GO:0140097">
    <property type="term" value="F:catalytic activity, acting on DNA"/>
    <property type="evidence" value="ECO:0007669"/>
    <property type="project" value="UniProtKB-ARBA"/>
</dbReference>
<proteinExistence type="predicted"/>
<dbReference type="Pfam" id="PF00271">
    <property type="entry name" value="Helicase_C"/>
    <property type="match status" value="1"/>
</dbReference>
<evidence type="ECO:0000256" key="3">
    <source>
        <dbReference type="ARBA" id="ARBA00022806"/>
    </source>
</evidence>
<dbReference type="InterPro" id="IPR050615">
    <property type="entry name" value="ATP-dep_DNA_Helicase"/>
</dbReference>
<keyword evidence="4" id="KW-0067">ATP-binding</keyword>
<keyword evidence="1" id="KW-0547">Nucleotide-binding</keyword>
<keyword evidence="8" id="KW-1185">Reference proteome</keyword>
<protein>
    <submittedName>
        <fullName evidence="7">DEAD/DEAH box helicase family protein</fullName>
    </submittedName>
</protein>
<dbReference type="Gene3D" id="3.40.50.300">
    <property type="entry name" value="P-loop containing nucleotide triphosphate hydrolases"/>
    <property type="match status" value="2"/>
</dbReference>
<dbReference type="GO" id="GO:0003677">
    <property type="term" value="F:DNA binding"/>
    <property type="evidence" value="ECO:0007669"/>
    <property type="project" value="InterPro"/>
</dbReference>
<keyword evidence="2" id="KW-0378">Hydrolase</keyword>
<feature type="domain" description="Helicase C-terminal" evidence="6">
    <location>
        <begin position="496"/>
        <end position="650"/>
    </location>
</feature>
<dbReference type="EMBL" id="CP096115">
    <property type="protein sequence ID" value="UUX92982.1"/>
    <property type="molecule type" value="Genomic_DNA"/>
</dbReference>
<dbReference type="GO" id="GO:0005524">
    <property type="term" value="F:ATP binding"/>
    <property type="evidence" value="ECO:0007669"/>
    <property type="project" value="UniProtKB-KW"/>
</dbReference>
<dbReference type="InterPro" id="IPR014001">
    <property type="entry name" value="Helicase_ATP-bd"/>
</dbReference>
<dbReference type="Pfam" id="PF04851">
    <property type="entry name" value="ResIII"/>
    <property type="match status" value="1"/>
</dbReference>
<dbReference type="AlphaFoldDB" id="A0A9E7THI2"/>
<dbReference type="GO" id="GO:0004386">
    <property type="term" value="F:helicase activity"/>
    <property type="evidence" value="ECO:0007669"/>
    <property type="project" value="UniProtKB-KW"/>
</dbReference>
<evidence type="ECO:0000259" key="6">
    <source>
        <dbReference type="PROSITE" id="PS51194"/>
    </source>
</evidence>
<dbReference type="GO" id="GO:0016787">
    <property type="term" value="F:hydrolase activity"/>
    <property type="evidence" value="ECO:0007669"/>
    <property type="project" value="UniProtKB-KW"/>
</dbReference>
<dbReference type="KEGG" id="mend:L6E24_02320"/>
<evidence type="ECO:0000259" key="5">
    <source>
        <dbReference type="PROSITE" id="PS51192"/>
    </source>
</evidence>
<dbReference type="GeneID" id="74306493"/>
<dbReference type="PROSITE" id="PS51194">
    <property type="entry name" value="HELICASE_CTER"/>
    <property type="match status" value="1"/>
</dbReference>
<keyword evidence="3 7" id="KW-0347">Helicase</keyword>
<feature type="domain" description="Helicase ATP-binding" evidence="5">
    <location>
        <begin position="233"/>
        <end position="387"/>
    </location>
</feature>
<evidence type="ECO:0000256" key="2">
    <source>
        <dbReference type="ARBA" id="ARBA00022801"/>
    </source>
</evidence>
<name>A0A9E7THI2_9EURY</name>
<dbReference type="SMART" id="SM00487">
    <property type="entry name" value="DEXDc"/>
    <property type="match status" value="1"/>
</dbReference>
<accession>A0A9E7THI2</accession>
<evidence type="ECO:0000256" key="1">
    <source>
        <dbReference type="ARBA" id="ARBA00022741"/>
    </source>
</evidence>
<evidence type="ECO:0000256" key="4">
    <source>
        <dbReference type="ARBA" id="ARBA00022840"/>
    </source>
</evidence>
<dbReference type="PANTHER" id="PTHR11274:SF0">
    <property type="entry name" value="GENERAL TRANSCRIPTION AND DNA REPAIR FACTOR IIH HELICASE SUBUNIT XPB"/>
    <property type="match status" value="1"/>
</dbReference>
<evidence type="ECO:0000313" key="8">
    <source>
        <dbReference type="Proteomes" id="UP001060368"/>
    </source>
</evidence>
<dbReference type="SMART" id="SM00490">
    <property type="entry name" value="HELICc"/>
    <property type="match status" value="1"/>
</dbReference>
<dbReference type="InterPro" id="IPR027417">
    <property type="entry name" value="P-loop_NTPase"/>
</dbReference>
<reference evidence="7" key="1">
    <citation type="submission" date="2022-04" db="EMBL/GenBank/DDBJ databases">
        <title>Complete genome of Methanoplanus endosymbiosus DSM 3599.</title>
        <authorList>
            <person name="Chen S.-C."/>
            <person name="You Y.-T."/>
            <person name="Zhou Y.-Z."/>
            <person name="Lai M.-C."/>
        </authorList>
    </citation>
    <scope>NUCLEOTIDE SEQUENCE</scope>
    <source>
        <strain evidence="7">DSM 3599</strain>
    </source>
</reference>
<dbReference type="PROSITE" id="PS51192">
    <property type="entry name" value="HELICASE_ATP_BIND_1"/>
    <property type="match status" value="1"/>
</dbReference>
<dbReference type="InterPro" id="IPR006935">
    <property type="entry name" value="Helicase/UvrB_N"/>
</dbReference>
<dbReference type="InterPro" id="IPR001650">
    <property type="entry name" value="Helicase_C-like"/>
</dbReference>
<organism evidence="7 8">
    <name type="scientific">Methanoplanus endosymbiosus</name>
    <dbReference type="NCBI Taxonomy" id="33865"/>
    <lineage>
        <taxon>Archaea</taxon>
        <taxon>Methanobacteriati</taxon>
        <taxon>Methanobacteriota</taxon>
        <taxon>Stenosarchaea group</taxon>
        <taxon>Methanomicrobia</taxon>
        <taxon>Methanomicrobiales</taxon>
        <taxon>Methanomicrobiaceae</taxon>
        <taxon>Methanoplanus</taxon>
    </lineage>
</organism>
<dbReference type="PANTHER" id="PTHR11274">
    <property type="entry name" value="RAD25/XP-B DNA REPAIR HELICASE"/>
    <property type="match status" value="1"/>
</dbReference>
<evidence type="ECO:0000313" key="7">
    <source>
        <dbReference type="EMBL" id="UUX92982.1"/>
    </source>
</evidence>